<feature type="domain" description="HTH tetR-type" evidence="6">
    <location>
        <begin position="2"/>
        <end position="62"/>
    </location>
</feature>
<sequence>MADTRDTILAAAMPIVQARGYNGLSFRELAKVVGIKSASIHYHFPSKADLGAALVRRYREYVRDGFRTISDHLPDLGACLNAYVNGFRQTLENGNRMCLCGLLGAEYDELPDPVKDEIEGFVEDNVTWIAGMISASRAVSHENARAHALAIYAALSGAQLIARSRGDISIFDAVAQSYGTCGLLSDGKGVEGQTGSTGNPGRRERCTSNAQEHGG</sequence>
<dbReference type="PRINTS" id="PR00455">
    <property type="entry name" value="HTHTETR"/>
</dbReference>
<organism evidence="7 8">
    <name type="scientific">Rhizorhapis suberifaciens</name>
    <name type="common">corky root of lettuce</name>
    <dbReference type="NCBI Taxonomy" id="13656"/>
    <lineage>
        <taxon>Bacteria</taxon>
        <taxon>Pseudomonadati</taxon>
        <taxon>Pseudomonadota</taxon>
        <taxon>Alphaproteobacteria</taxon>
        <taxon>Sphingomonadales</taxon>
        <taxon>Sphingomonadaceae</taxon>
        <taxon>Rhizorhapis</taxon>
    </lineage>
</organism>
<dbReference type="InterPro" id="IPR036271">
    <property type="entry name" value="Tet_transcr_reg_TetR-rel_C_sf"/>
</dbReference>
<dbReference type="Proteomes" id="UP000575068">
    <property type="component" value="Unassembled WGS sequence"/>
</dbReference>
<keyword evidence="1" id="KW-0805">Transcription regulation</keyword>
<dbReference type="RefSeq" id="WP_184476734.1">
    <property type="nucleotide sequence ID" value="NZ_JACHOV010000011.1"/>
</dbReference>
<evidence type="ECO:0000256" key="1">
    <source>
        <dbReference type="ARBA" id="ARBA00023015"/>
    </source>
</evidence>
<dbReference type="Pfam" id="PF00440">
    <property type="entry name" value="TetR_N"/>
    <property type="match status" value="1"/>
</dbReference>
<keyword evidence="2 4" id="KW-0238">DNA-binding</keyword>
<keyword evidence="8" id="KW-1185">Reference proteome</keyword>
<dbReference type="PROSITE" id="PS50977">
    <property type="entry name" value="HTH_TETR_2"/>
    <property type="match status" value="1"/>
</dbReference>
<accession>A0A840HY75</accession>
<dbReference type="GO" id="GO:0003677">
    <property type="term" value="F:DNA binding"/>
    <property type="evidence" value="ECO:0007669"/>
    <property type="project" value="UniProtKB-UniRule"/>
</dbReference>
<dbReference type="InterPro" id="IPR009057">
    <property type="entry name" value="Homeodomain-like_sf"/>
</dbReference>
<dbReference type="PANTHER" id="PTHR47506">
    <property type="entry name" value="TRANSCRIPTIONAL REGULATORY PROTEIN"/>
    <property type="match status" value="1"/>
</dbReference>
<evidence type="ECO:0000256" key="3">
    <source>
        <dbReference type="ARBA" id="ARBA00023163"/>
    </source>
</evidence>
<reference evidence="7 8" key="1">
    <citation type="submission" date="2020-08" db="EMBL/GenBank/DDBJ databases">
        <title>Genomic Encyclopedia of Type Strains, Phase IV (KMG-IV): sequencing the most valuable type-strain genomes for metagenomic binning, comparative biology and taxonomic classification.</title>
        <authorList>
            <person name="Goeker M."/>
        </authorList>
    </citation>
    <scope>NUCLEOTIDE SEQUENCE [LARGE SCALE GENOMIC DNA]</scope>
    <source>
        <strain evidence="7 8">DSM 7465</strain>
    </source>
</reference>
<evidence type="ECO:0000256" key="2">
    <source>
        <dbReference type="ARBA" id="ARBA00023125"/>
    </source>
</evidence>
<gene>
    <name evidence="7" type="ORF">HNQ99_002878</name>
</gene>
<keyword evidence="3" id="KW-0804">Transcription</keyword>
<dbReference type="Gene3D" id="1.10.357.10">
    <property type="entry name" value="Tetracycline Repressor, domain 2"/>
    <property type="match status" value="1"/>
</dbReference>
<protein>
    <submittedName>
        <fullName evidence="7">TetR/AcrR family transcriptional repressor of nem operon</fullName>
    </submittedName>
</protein>
<dbReference type="EMBL" id="JACHOV010000011">
    <property type="protein sequence ID" value="MBB4642547.1"/>
    <property type="molecule type" value="Genomic_DNA"/>
</dbReference>
<dbReference type="SUPFAM" id="SSF46689">
    <property type="entry name" value="Homeodomain-like"/>
    <property type="match status" value="1"/>
</dbReference>
<dbReference type="InterPro" id="IPR001647">
    <property type="entry name" value="HTH_TetR"/>
</dbReference>
<feature type="DNA-binding region" description="H-T-H motif" evidence="4">
    <location>
        <begin position="25"/>
        <end position="44"/>
    </location>
</feature>
<comment type="caution">
    <text evidence="7">The sequence shown here is derived from an EMBL/GenBank/DDBJ whole genome shotgun (WGS) entry which is preliminary data.</text>
</comment>
<evidence type="ECO:0000256" key="5">
    <source>
        <dbReference type="SAM" id="MobiDB-lite"/>
    </source>
</evidence>
<dbReference type="PANTHER" id="PTHR47506:SF1">
    <property type="entry name" value="HTH-TYPE TRANSCRIPTIONAL REGULATOR YJDC"/>
    <property type="match status" value="1"/>
</dbReference>
<dbReference type="SUPFAM" id="SSF48498">
    <property type="entry name" value="Tetracyclin repressor-like, C-terminal domain"/>
    <property type="match status" value="1"/>
</dbReference>
<evidence type="ECO:0000313" key="8">
    <source>
        <dbReference type="Proteomes" id="UP000575068"/>
    </source>
</evidence>
<proteinExistence type="predicted"/>
<evidence type="ECO:0000313" key="7">
    <source>
        <dbReference type="EMBL" id="MBB4642547.1"/>
    </source>
</evidence>
<feature type="region of interest" description="Disordered" evidence="5">
    <location>
        <begin position="189"/>
        <end position="215"/>
    </location>
</feature>
<dbReference type="AlphaFoldDB" id="A0A840HY75"/>
<name>A0A840HY75_9SPHN</name>
<evidence type="ECO:0000259" key="6">
    <source>
        <dbReference type="PROSITE" id="PS50977"/>
    </source>
</evidence>
<evidence type="ECO:0000256" key="4">
    <source>
        <dbReference type="PROSITE-ProRule" id="PRU00335"/>
    </source>
</evidence>